<sequence>MILKKINHWILLLFTLFLFLFDSFSCTIDVVINQGNSVSLCPGTPDGLTATVGYVNYTWSGVAAGTGNTATATGNGWVYIDAEDNVGCISRDSILVSLYPDPNPVISSSEGLNICPAISGSTLSLNQSFTNYTWNDGSTSPTLFITESGSYEVVVTDANGCKDSAEATINFVEFSLEAIGGTTVCSGSYLLLEAGGGDVYAWSTGEFSEAIVVAPQQPSTYSVTIYKGACFQTLSLAIDIAELPEFSMPDTIFVLPGQTEYAYGPANFDTYLWSPAENITATTGSSTGYTGTTSGNVTLVATSNTLGCSMTHTTHFKLIDLTIPQGFSPNGDGINDVFEIPEIYEFTAELKVWNRWGDVVFESDRYLNNWDGTCRTSLCMGGDTLPEGTYFYTLTIDGHRFDGYLTLKQ</sequence>
<protein>
    <submittedName>
        <fullName evidence="1">Gliding motility-associated C-terminal domain-containing protein</fullName>
    </submittedName>
</protein>
<dbReference type="Proteomes" id="UP000652681">
    <property type="component" value="Unassembled WGS sequence"/>
</dbReference>
<dbReference type="EMBL" id="JACVEL010000001">
    <property type="protein sequence ID" value="MBC9811234.1"/>
    <property type="molecule type" value="Genomic_DNA"/>
</dbReference>
<evidence type="ECO:0000313" key="2">
    <source>
        <dbReference type="Proteomes" id="UP000652681"/>
    </source>
</evidence>
<keyword evidence="2" id="KW-1185">Reference proteome</keyword>
<reference evidence="1" key="1">
    <citation type="submission" date="2020-09" db="EMBL/GenBank/DDBJ databases">
        <title>Taishania pollutisoli gen. nov., sp. nov., Isolated from Tetrabromobisphenol A-Contaminated Soil.</title>
        <authorList>
            <person name="Chen Q."/>
        </authorList>
    </citation>
    <scope>NUCLEOTIDE SEQUENCE</scope>
    <source>
        <strain evidence="1">CZZ-1</strain>
    </source>
</reference>
<dbReference type="Gene3D" id="2.60.40.740">
    <property type="match status" value="1"/>
</dbReference>
<dbReference type="Pfam" id="PF13585">
    <property type="entry name" value="CHU_C"/>
    <property type="match status" value="1"/>
</dbReference>
<dbReference type="NCBIfam" id="TIGR04131">
    <property type="entry name" value="Bac_Flav_CTERM"/>
    <property type="match status" value="1"/>
</dbReference>
<gene>
    <name evidence="1" type="ORF">H9Y05_01985</name>
</gene>
<accession>A0A8J6PH11</accession>
<evidence type="ECO:0000313" key="1">
    <source>
        <dbReference type="EMBL" id="MBC9811234.1"/>
    </source>
</evidence>
<comment type="caution">
    <text evidence="1">The sequence shown here is derived from an EMBL/GenBank/DDBJ whole genome shotgun (WGS) entry which is preliminary data.</text>
</comment>
<name>A0A8J6PH11_9FLAO</name>
<dbReference type="AlphaFoldDB" id="A0A8J6PH11"/>
<dbReference type="RefSeq" id="WP_216713353.1">
    <property type="nucleotide sequence ID" value="NZ_JACVEL010000001.1"/>
</dbReference>
<organism evidence="1 2">
    <name type="scientific">Taishania pollutisoli</name>
    <dbReference type="NCBI Taxonomy" id="2766479"/>
    <lineage>
        <taxon>Bacteria</taxon>
        <taxon>Pseudomonadati</taxon>
        <taxon>Bacteroidota</taxon>
        <taxon>Flavobacteriia</taxon>
        <taxon>Flavobacteriales</taxon>
        <taxon>Crocinitomicaceae</taxon>
        <taxon>Taishania</taxon>
    </lineage>
</organism>
<dbReference type="InterPro" id="IPR026341">
    <property type="entry name" value="T9SS_type_B"/>
</dbReference>
<proteinExistence type="predicted"/>